<comment type="caution">
    <text evidence="2">The sequence shown here is derived from an EMBL/GenBank/DDBJ whole genome shotgun (WGS) entry which is preliminary data.</text>
</comment>
<name>A0A919RFW8_9ACTN</name>
<dbReference type="Proteomes" id="UP000606172">
    <property type="component" value="Unassembled WGS sequence"/>
</dbReference>
<keyword evidence="3" id="KW-1185">Reference proteome</keyword>
<evidence type="ECO:0000313" key="2">
    <source>
        <dbReference type="EMBL" id="GII92977.1"/>
    </source>
</evidence>
<reference evidence="2" key="1">
    <citation type="submission" date="2021-01" db="EMBL/GenBank/DDBJ databases">
        <title>Whole genome shotgun sequence of Sinosporangium siamense NBRC 109515.</title>
        <authorList>
            <person name="Komaki H."/>
            <person name="Tamura T."/>
        </authorList>
    </citation>
    <scope>NUCLEOTIDE SEQUENCE</scope>
    <source>
        <strain evidence="2">NBRC 109515</strain>
    </source>
</reference>
<dbReference type="RefSeq" id="WP_204026185.1">
    <property type="nucleotide sequence ID" value="NZ_BOOW01000020.1"/>
</dbReference>
<sequence length="94" mass="10378">MRTEAEPEKWPAGRTDGLVHDLNDPPIDLATRQVDVVWQGCANEVTPLLTTAPPYVLNVTGPEPISAWQAARWMADGGPPLGKPTKFERRDGRF</sequence>
<accession>A0A919RFW8</accession>
<evidence type="ECO:0000256" key="1">
    <source>
        <dbReference type="SAM" id="MobiDB-lite"/>
    </source>
</evidence>
<gene>
    <name evidence="2" type="ORF">Ssi02_32080</name>
</gene>
<feature type="region of interest" description="Disordered" evidence="1">
    <location>
        <begin position="1"/>
        <end position="21"/>
    </location>
</feature>
<dbReference type="EMBL" id="BOOW01000020">
    <property type="protein sequence ID" value="GII92977.1"/>
    <property type="molecule type" value="Genomic_DNA"/>
</dbReference>
<dbReference type="AlphaFoldDB" id="A0A919RFW8"/>
<protein>
    <submittedName>
        <fullName evidence="2">Uncharacterized protein</fullName>
    </submittedName>
</protein>
<evidence type="ECO:0000313" key="3">
    <source>
        <dbReference type="Proteomes" id="UP000606172"/>
    </source>
</evidence>
<proteinExistence type="predicted"/>
<organism evidence="2 3">
    <name type="scientific">Sinosporangium siamense</name>
    <dbReference type="NCBI Taxonomy" id="1367973"/>
    <lineage>
        <taxon>Bacteria</taxon>
        <taxon>Bacillati</taxon>
        <taxon>Actinomycetota</taxon>
        <taxon>Actinomycetes</taxon>
        <taxon>Streptosporangiales</taxon>
        <taxon>Streptosporangiaceae</taxon>
        <taxon>Sinosporangium</taxon>
    </lineage>
</organism>